<keyword evidence="4" id="KW-1185">Reference proteome</keyword>
<reference evidence="3" key="2">
    <citation type="submission" date="2021-09" db="EMBL/GenBank/DDBJ databases">
        <authorList>
            <person name="Jia N."/>
            <person name="Wang J."/>
            <person name="Shi W."/>
            <person name="Du L."/>
            <person name="Sun Y."/>
            <person name="Zhan W."/>
            <person name="Jiang J."/>
            <person name="Wang Q."/>
            <person name="Zhang B."/>
            <person name="Ji P."/>
            <person name="Sakyi L.B."/>
            <person name="Cui X."/>
            <person name="Yuan T."/>
            <person name="Jiang B."/>
            <person name="Yang W."/>
            <person name="Lam T.T.-Y."/>
            <person name="Chang Q."/>
            <person name="Ding S."/>
            <person name="Wang X."/>
            <person name="Zhu J."/>
            <person name="Ruan X."/>
            <person name="Zhao L."/>
            <person name="Wei J."/>
            <person name="Que T."/>
            <person name="Du C."/>
            <person name="Cheng J."/>
            <person name="Dai P."/>
            <person name="Han X."/>
            <person name="Huang E."/>
            <person name="Gao Y."/>
            <person name="Liu J."/>
            <person name="Shao H."/>
            <person name="Ye R."/>
            <person name="Li L."/>
            <person name="Wei W."/>
            <person name="Wang X."/>
            <person name="Wang C."/>
            <person name="Huo Q."/>
            <person name="Li W."/>
            <person name="Guo W."/>
            <person name="Chen H."/>
            <person name="Chen S."/>
            <person name="Zhou L."/>
            <person name="Zhou L."/>
            <person name="Ni X."/>
            <person name="Tian J."/>
            <person name="Zhou Y."/>
            <person name="Sheng Y."/>
            <person name="Liu T."/>
            <person name="Pan Y."/>
            <person name="Xia L."/>
            <person name="Li J."/>
            <person name="Zhao F."/>
            <person name="Cao W."/>
        </authorList>
    </citation>
    <scope>NUCLEOTIDE SEQUENCE</scope>
    <source>
        <strain evidence="3">Rsan-2018</strain>
        <tissue evidence="3">Larvae</tissue>
    </source>
</reference>
<feature type="compositionally biased region" description="Basic and acidic residues" evidence="1">
    <location>
        <begin position="393"/>
        <end position="413"/>
    </location>
</feature>
<comment type="caution">
    <text evidence="3">The sequence shown here is derived from an EMBL/GenBank/DDBJ whole genome shotgun (WGS) entry which is preliminary data.</text>
</comment>
<dbReference type="AlphaFoldDB" id="A0A9D4Q429"/>
<dbReference type="Proteomes" id="UP000821837">
    <property type="component" value="Unassembled WGS sequence"/>
</dbReference>
<organism evidence="3 4">
    <name type="scientific">Rhipicephalus sanguineus</name>
    <name type="common">Brown dog tick</name>
    <name type="synonym">Ixodes sanguineus</name>
    <dbReference type="NCBI Taxonomy" id="34632"/>
    <lineage>
        <taxon>Eukaryota</taxon>
        <taxon>Metazoa</taxon>
        <taxon>Ecdysozoa</taxon>
        <taxon>Arthropoda</taxon>
        <taxon>Chelicerata</taxon>
        <taxon>Arachnida</taxon>
        <taxon>Acari</taxon>
        <taxon>Parasitiformes</taxon>
        <taxon>Ixodida</taxon>
        <taxon>Ixodoidea</taxon>
        <taxon>Ixodidae</taxon>
        <taxon>Rhipicephalinae</taxon>
        <taxon>Rhipicephalus</taxon>
        <taxon>Rhipicephalus</taxon>
    </lineage>
</organism>
<feature type="compositionally biased region" description="Basic and acidic residues" evidence="1">
    <location>
        <begin position="330"/>
        <end position="343"/>
    </location>
</feature>
<keyword evidence="2" id="KW-0812">Transmembrane</keyword>
<feature type="compositionally biased region" description="Basic and acidic residues" evidence="1">
    <location>
        <begin position="442"/>
        <end position="463"/>
    </location>
</feature>
<proteinExistence type="predicted"/>
<feature type="compositionally biased region" description="Basic and acidic residues" evidence="1">
    <location>
        <begin position="241"/>
        <end position="281"/>
    </location>
</feature>
<keyword evidence="2" id="KW-0472">Membrane</keyword>
<dbReference type="EMBL" id="JABSTV010001248">
    <property type="protein sequence ID" value="KAH7967624.1"/>
    <property type="molecule type" value="Genomic_DNA"/>
</dbReference>
<keyword evidence="2" id="KW-1133">Transmembrane helix</keyword>
<protein>
    <submittedName>
        <fullName evidence="3">Uncharacterized protein</fullName>
    </submittedName>
</protein>
<feature type="compositionally biased region" description="Basic and acidic residues" evidence="1">
    <location>
        <begin position="479"/>
        <end position="500"/>
    </location>
</feature>
<gene>
    <name evidence="3" type="ORF">HPB52_001230</name>
</gene>
<feature type="transmembrane region" description="Helical" evidence="2">
    <location>
        <begin position="21"/>
        <end position="48"/>
    </location>
</feature>
<feature type="compositionally biased region" description="Basic and acidic residues" evidence="1">
    <location>
        <begin position="351"/>
        <end position="386"/>
    </location>
</feature>
<feature type="compositionally biased region" description="Basic and acidic residues" evidence="1">
    <location>
        <begin position="511"/>
        <end position="521"/>
    </location>
</feature>
<sequence>MDNLTRIEEERRKGNSPYKAAATIAAVVAICEFIEVWSFGWTLLTFLVPESLGNLHNTTLSGEFEGISLRYAALVWSNEMIFTYFFEPENEKALAHFLIFLYFSRYFFLGWIVKFAIVMCVHKRKEEIDNEKESIDIQTAVDKAFKNVFDPEPEEAHVRPEVIPESVRRIPRVTAAVPTTRKEPDDVALRNQPSNGYLNRAYERDAEERSTRQDARSNQATSREPRYPREHCEPRATAPRAENREPQLQPREQRCRDDGWKEDNEFLQARDRRGAPRDSRGDYPMQEYSRRERPSENLSGRPQTPAAEESNRESRFQMHGPGSRPPSAPEDVRRPAQDYEPRSRSPPYGQYDKRHEYYPRAEEEEQRRAARDEPRRRQVGEIRRGDGGAQMVRQDESRKADKPRRSEYDDARQRANRQPSPTDHGRWDGDYEGRGRPQQANDSRRPLRREPEHDDYGQREARPQQRTPTGSPWSSYEDYDAKRSRADPRRPAEDYGRERSPTPPQPLDASRYLRPEDGELRVKKRPASAHYSRDSGHFDYGPGPLGYNVPSPHSRPRSMMMMGEDDEDDVRPGGGSTSLKREESFVQKILPRYESTTGGALRTGPAPVGGVPAVGPASLRRGQPRLQ</sequence>
<feature type="compositionally biased region" description="Basic and acidic residues" evidence="1">
    <location>
        <begin position="423"/>
        <end position="435"/>
    </location>
</feature>
<feature type="compositionally biased region" description="Basic and acidic residues" evidence="1">
    <location>
        <begin position="201"/>
        <end position="215"/>
    </location>
</feature>
<feature type="compositionally biased region" description="Basic and acidic residues" evidence="1">
    <location>
        <begin position="223"/>
        <end position="234"/>
    </location>
</feature>
<accession>A0A9D4Q429</accession>
<evidence type="ECO:0000313" key="4">
    <source>
        <dbReference type="Proteomes" id="UP000821837"/>
    </source>
</evidence>
<feature type="region of interest" description="Disordered" evidence="1">
    <location>
        <begin position="174"/>
        <end position="627"/>
    </location>
</feature>
<feature type="transmembrane region" description="Helical" evidence="2">
    <location>
        <begin position="93"/>
        <end position="113"/>
    </location>
</feature>
<evidence type="ECO:0000256" key="1">
    <source>
        <dbReference type="SAM" id="MobiDB-lite"/>
    </source>
</evidence>
<evidence type="ECO:0000256" key="2">
    <source>
        <dbReference type="SAM" id="Phobius"/>
    </source>
</evidence>
<evidence type="ECO:0000313" key="3">
    <source>
        <dbReference type="EMBL" id="KAH7967624.1"/>
    </source>
</evidence>
<reference evidence="3" key="1">
    <citation type="journal article" date="2020" name="Cell">
        <title>Large-Scale Comparative Analyses of Tick Genomes Elucidate Their Genetic Diversity and Vector Capacities.</title>
        <authorList>
            <consortium name="Tick Genome and Microbiome Consortium (TIGMIC)"/>
            <person name="Jia N."/>
            <person name="Wang J."/>
            <person name="Shi W."/>
            <person name="Du L."/>
            <person name="Sun Y."/>
            <person name="Zhan W."/>
            <person name="Jiang J.F."/>
            <person name="Wang Q."/>
            <person name="Zhang B."/>
            <person name="Ji P."/>
            <person name="Bell-Sakyi L."/>
            <person name="Cui X.M."/>
            <person name="Yuan T.T."/>
            <person name="Jiang B.G."/>
            <person name="Yang W.F."/>
            <person name="Lam T.T."/>
            <person name="Chang Q.C."/>
            <person name="Ding S.J."/>
            <person name="Wang X.J."/>
            <person name="Zhu J.G."/>
            <person name="Ruan X.D."/>
            <person name="Zhao L."/>
            <person name="Wei J.T."/>
            <person name="Ye R.Z."/>
            <person name="Que T.C."/>
            <person name="Du C.H."/>
            <person name="Zhou Y.H."/>
            <person name="Cheng J.X."/>
            <person name="Dai P.F."/>
            <person name="Guo W.B."/>
            <person name="Han X.H."/>
            <person name="Huang E.J."/>
            <person name="Li L.F."/>
            <person name="Wei W."/>
            <person name="Gao Y.C."/>
            <person name="Liu J.Z."/>
            <person name="Shao H.Z."/>
            <person name="Wang X."/>
            <person name="Wang C.C."/>
            <person name="Yang T.C."/>
            <person name="Huo Q.B."/>
            <person name="Li W."/>
            <person name="Chen H.Y."/>
            <person name="Chen S.E."/>
            <person name="Zhou L.G."/>
            <person name="Ni X.B."/>
            <person name="Tian J.H."/>
            <person name="Sheng Y."/>
            <person name="Liu T."/>
            <person name="Pan Y.S."/>
            <person name="Xia L.Y."/>
            <person name="Li J."/>
            <person name="Zhao F."/>
            <person name="Cao W.C."/>
        </authorList>
    </citation>
    <scope>NUCLEOTIDE SEQUENCE</scope>
    <source>
        <strain evidence="3">Rsan-2018</strain>
    </source>
</reference>
<name>A0A9D4Q429_RHISA</name>
<feature type="compositionally biased region" description="Polar residues" evidence="1">
    <location>
        <begin position="464"/>
        <end position="474"/>
    </location>
</feature>
<dbReference type="VEuPathDB" id="VectorBase:RSAN_032154"/>
<feature type="compositionally biased region" description="Low complexity" evidence="1">
    <location>
        <begin position="604"/>
        <end position="617"/>
    </location>
</feature>